<protein>
    <recommendedName>
        <fullName evidence="4">Ankyrin repeat domain-containing protein</fullName>
    </recommendedName>
</protein>
<dbReference type="InterPro" id="IPR036770">
    <property type="entry name" value="Ankyrin_rpt-contain_sf"/>
</dbReference>
<evidence type="ECO:0000313" key="3">
    <source>
        <dbReference type="Proteomes" id="UP000725649"/>
    </source>
</evidence>
<dbReference type="PROSITE" id="PS50088">
    <property type="entry name" value="ANK_REPEAT"/>
    <property type="match status" value="1"/>
</dbReference>
<gene>
    <name evidence="2" type="ORF">E7027_04815</name>
</gene>
<dbReference type="SMART" id="SM00248">
    <property type="entry name" value="ANK"/>
    <property type="match status" value="1"/>
</dbReference>
<feature type="repeat" description="ANK" evidence="1">
    <location>
        <begin position="39"/>
        <end position="71"/>
    </location>
</feature>
<evidence type="ECO:0000313" key="2">
    <source>
        <dbReference type="EMBL" id="MBE6421434.1"/>
    </source>
</evidence>
<reference evidence="2" key="1">
    <citation type="submission" date="2019-04" db="EMBL/GenBank/DDBJ databases">
        <title>Evolution of Biomass-Degrading Anaerobic Consortia Revealed by Metagenomics.</title>
        <authorList>
            <person name="Peng X."/>
        </authorList>
    </citation>
    <scope>NUCLEOTIDE SEQUENCE</scope>
    <source>
        <strain evidence="2">SIG66</strain>
    </source>
</reference>
<dbReference type="EMBL" id="SUVG01000005">
    <property type="protein sequence ID" value="MBE6421434.1"/>
    <property type="molecule type" value="Genomic_DNA"/>
</dbReference>
<evidence type="ECO:0000256" key="1">
    <source>
        <dbReference type="PROSITE-ProRule" id="PRU00023"/>
    </source>
</evidence>
<dbReference type="Gene3D" id="1.25.40.20">
    <property type="entry name" value="Ankyrin repeat-containing domain"/>
    <property type="match status" value="1"/>
</dbReference>
<organism evidence="2 3">
    <name type="scientific">Candidatus Avelusimicrobium gallicola</name>
    <dbReference type="NCBI Taxonomy" id="2562704"/>
    <lineage>
        <taxon>Bacteria</taxon>
        <taxon>Pseudomonadati</taxon>
        <taxon>Elusimicrobiota</taxon>
        <taxon>Elusimicrobia</taxon>
        <taxon>Elusimicrobiales</taxon>
        <taxon>Elusimicrobiaceae</taxon>
        <taxon>Candidatus Avelusimicrobium</taxon>
    </lineage>
</organism>
<keyword evidence="1" id="KW-0040">ANK repeat</keyword>
<evidence type="ECO:0008006" key="4">
    <source>
        <dbReference type="Google" id="ProtNLM"/>
    </source>
</evidence>
<dbReference type="AlphaFoldDB" id="A0A928HED5"/>
<dbReference type="PROSITE" id="PS50297">
    <property type="entry name" value="ANK_REP_REGION"/>
    <property type="match status" value="1"/>
</dbReference>
<dbReference type="Proteomes" id="UP000725649">
    <property type="component" value="Unassembled WGS sequence"/>
</dbReference>
<dbReference type="InterPro" id="IPR002110">
    <property type="entry name" value="Ankyrin_rpt"/>
</dbReference>
<dbReference type="SUPFAM" id="SSF48403">
    <property type="entry name" value="Ankyrin repeat"/>
    <property type="match status" value="1"/>
</dbReference>
<name>A0A928HED5_9BACT</name>
<sequence>MAFGEKEKQLLSAIRHYRTQEALALLDEEIDLDAPGFVPFDTPLFLAIEKGNKLVIRKLVEKGADVNYLAHWYEPANEKMIELSEAHSGQEINEYRCPLSLALEYEAKHGLAEEVALLKEYGAKDLEELKKK</sequence>
<comment type="caution">
    <text evidence="2">The sequence shown here is derived from an EMBL/GenBank/DDBJ whole genome shotgun (WGS) entry which is preliminary data.</text>
</comment>
<dbReference type="Pfam" id="PF00023">
    <property type="entry name" value="Ank"/>
    <property type="match status" value="1"/>
</dbReference>
<proteinExistence type="predicted"/>
<accession>A0A928HED5</accession>